<name>A0A1L5PPN0_PSEPU</name>
<dbReference type="InterPro" id="IPR050282">
    <property type="entry name" value="Cycloisomerase_2"/>
</dbReference>
<keyword evidence="2" id="KW-0119">Carbohydrate metabolism</keyword>
<dbReference type="SUPFAM" id="SSF51004">
    <property type="entry name" value="C-terminal (heme d1) domain of cytochrome cd1-nitrite reductase"/>
    <property type="match status" value="1"/>
</dbReference>
<dbReference type="Proteomes" id="UP000185146">
    <property type="component" value="Chromosome"/>
</dbReference>
<proteinExistence type="inferred from homology"/>
<dbReference type="AlphaFoldDB" id="A0A1L5PPN0"/>
<evidence type="ECO:0000313" key="3">
    <source>
        <dbReference type="EMBL" id="APO81976.1"/>
    </source>
</evidence>
<dbReference type="Gene3D" id="2.130.10.10">
    <property type="entry name" value="YVTN repeat-like/Quinoprotein amine dehydrogenase"/>
    <property type="match status" value="1"/>
</dbReference>
<gene>
    <name evidence="3" type="ORF">BL240_11190</name>
</gene>
<dbReference type="GO" id="GO:0005829">
    <property type="term" value="C:cytosol"/>
    <property type="evidence" value="ECO:0007669"/>
    <property type="project" value="TreeGrafter"/>
</dbReference>
<evidence type="ECO:0000256" key="2">
    <source>
        <dbReference type="ARBA" id="ARBA00022526"/>
    </source>
</evidence>
<dbReference type="EMBL" id="CP018743">
    <property type="protein sequence ID" value="APO81976.1"/>
    <property type="molecule type" value="Genomic_DNA"/>
</dbReference>
<dbReference type="PANTHER" id="PTHR30344:SF1">
    <property type="entry name" value="6-PHOSPHOGLUCONOLACTONASE"/>
    <property type="match status" value="1"/>
</dbReference>
<dbReference type="GO" id="GO:0006006">
    <property type="term" value="P:glucose metabolic process"/>
    <property type="evidence" value="ECO:0007669"/>
    <property type="project" value="UniProtKB-KW"/>
</dbReference>
<keyword evidence="2" id="KW-0313">Glucose metabolism</keyword>
<dbReference type="PANTHER" id="PTHR30344">
    <property type="entry name" value="6-PHOSPHOGLUCONOLACTONASE-RELATED"/>
    <property type="match status" value="1"/>
</dbReference>
<dbReference type="RefSeq" id="WP_075044851.1">
    <property type="nucleotide sequence ID" value="NZ_CP018743.1"/>
</dbReference>
<dbReference type="GO" id="GO:0017057">
    <property type="term" value="F:6-phosphogluconolactonase activity"/>
    <property type="evidence" value="ECO:0007669"/>
    <property type="project" value="TreeGrafter"/>
</dbReference>
<evidence type="ECO:0000256" key="1">
    <source>
        <dbReference type="ARBA" id="ARBA00005564"/>
    </source>
</evidence>
<dbReference type="InterPro" id="IPR011048">
    <property type="entry name" value="Haem_d1_sf"/>
</dbReference>
<dbReference type="Pfam" id="PF10282">
    <property type="entry name" value="Lactonase"/>
    <property type="match status" value="1"/>
</dbReference>
<sequence>MFAYVGSRTTRERNARGDGITVYQVDQQAGTLERVQVVGDLVNPSFLALNRAGDRLYSVHGDRSEVSAFSVDRNDGSLVLLNTVSCEGRNPVHLALDPSERHMIVSNHITGTLAVLDVQADGRLGAVSQLVQLEGPIGPHRVEQPFAKPHFNPFDASGQFVLVPDKGLDRVFSFRFDNGKLYPAEQPFVASREGAGPRHIALHPNAPYAFAINELDSTVTSYRFDAMTGALQPLQVLSSLPSTYTGNSRASEIEVDRSGRFLYASNRGYDSIAVFAIDLQSGLLTLADVAPSGGSTPRFFTLTPNQRFVFALNEDSDSIVALAVDAQHGRLSKTGFAVSTGSPVCMVFSA</sequence>
<dbReference type="InterPro" id="IPR019405">
    <property type="entry name" value="Lactonase_7-beta_prop"/>
</dbReference>
<protein>
    <submittedName>
        <fullName evidence="3">Hemagglutinin</fullName>
    </submittedName>
</protein>
<organism evidence="3 4">
    <name type="scientific">Pseudomonas putida</name>
    <name type="common">Arthrobacter siderocapsulatus</name>
    <dbReference type="NCBI Taxonomy" id="303"/>
    <lineage>
        <taxon>Bacteria</taxon>
        <taxon>Pseudomonadati</taxon>
        <taxon>Pseudomonadota</taxon>
        <taxon>Gammaproteobacteria</taxon>
        <taxon>Pseudomonadales</taxon>
        <taxon>Pseudomonadaceae</taxon>
        <taxon>Pseudomonas</taxon>
    </lineage>
</organism>
<dbReference type="InterPro" id="IPR015943">
    <property type="entry name" value="WD40/YVTN_repeat-like_dom_sf"/>
</dbReference>
<comment type="similarity">
    <text evidence="1">Belongs to the cycloisomerase 2 family.</text>
</comment>
<reference evidence="3 4" key="1">
    <citation type="submission" date="2016-12" db="EMBL/GenBank/DDBJ databases">
        <title>Draft Genome Sequence of Mercury Resistant Pseudomonas DRA525.</title>
        <authorList>
            <person name="Drace K.M."/>
        </authorList>
    </citation>
    <scope>NUCLEOTIDE SEQUENCE [LARGE SCALE GENOMIC DNA]</scope>
    <source>
        <strain evidence="3 4">DRA525</strain>
    </source>
</reference>
<accession>A0A1L5PPN0</accession>
<evidence type="ECO:0000313" key="4">
    <source>
        <dbReference type="Proteomes" id="UP000185146"/>
    </source>
</evidence>